<dbReference type="AlphaFoldDB" id="A0AAV7WSJ3"/>
<reference evidence="1" key="1">
    <citation type="journal article" date="2022" name="bioRxiv">
        <title>Sequencing and chromosome-scale assembly of the giantPleurodeles waltlgenome.</title>
        <authorList>
            <person name="Brown T."/>
            <person name="Elewa A."/>
            <person name="Iarovenko S."/>
            <person name="Subramanian E."/>
            <person name="Araus A.J."/>
            <person name="Petzold A."/>
            <person name="Susuki M."/>
            <person name="Suzuki K.-i.T."/>
            <person name="Hayashi T."/>
            <person name="Toyoda A."/>
            <person name="Oliveira C."/>
            <person name="Osipova E."/>
            <person name="Leigh N.D."/>
            <person name="Simon A."/>
            <person name="Yun M.H."/>
        </authorList>
    </citation>
    <scope>NUCLEOTIDE SEQUENCE</scope>
    <source>
        <strain evidence="1">20211129_DDA</strain>
        <tissue evidence="1">Liver</tissue>
    </source>
</reference>
<dbReference type="EMBL" id="JANPWB010000001">
    <property type="protein sequence ID" value="KAJ1215871.1"/>
    <property type="molecule type" value="Genomic_DNA"/>
</dbReference>
<protein>
    <submittedName>
        <fullName evidence="1">Uncharacterized protein</fullName>
    </submittedName>
</protein>
<comment type="caution">
    <text evidence="1">The sequence shown here is derived from an EMBL/GenBank/DDBJ whole genome shotgun (WGS) entry which is preliminary data.</text>
</comment>
<name>A0AAV7WSJ3_PLEWA</name>
<evidence type="ECO:0000313" key="1">
    <source>
        <dbReference type="EMBL" id="KAJ1215871.1"/>
    </source>
</evidence>
<keyword evidence="2" id="KW-1185">Reference proteome</keyword>
<sequence>MVPGFELPGGADAPRFVWFCRSVYAPLVVCDGSESHRSPSGSPGYELFAVKEDDTNIQTEADVSPRKSLNYKVHPQQTEHVLERPHQNVQAQPPPKYKVELCFLRPGIQDYLCLQLLVSGYHYYV</sequence>
<evidence type="ECO:0000313" key="2">
    <source>
        <dbReference type="Proteomes" id="UP001066276"/>
    </source>
</evidence>
<organism evidence="1 2">
    <name type="scientific">Pleurodeles waltl</name>
    <name type="common">Iberian ribbed newt</name>
    <dbReference type="NCBI Taxonomy" id="8319"/>
    <lineage>
        <taxon>Eukaryota</taxon>
        <taxon>Metazoa</taxon>
        <taxon>Chordata</taxon>
        <taxon>Craniata</taxon>
        <taxon>Vertebrata</taxon>
        <taxon>Euteleostomi</taxon>
        <taxon>Amphibia</taxon>
        <taxon>Batrachia</taxon>
        <taxon>Caudata</taxon>
        <taxon>Salamandroidea</taxon>
        <taxon>Salamandridae</taxon>
        <taxon>Pleurodelinae</taxon>
        <taxon>Pleurodeles</taxon>
    </lineage>
</organism>
<gene>
    <name evidence="1" type="ORF">NDU88_003478</name>
</gene>
<proteinExistence type="predicted"/>
<accession>A0AAV7WSJ3</accession>
<dbReference type="Proteomes" id="UP001066276">
    <property type="component" value="Chromosome 1_1"/>
</dbReference>